<evidence type="ECO:0000256" key="1">
    <source>
        <dbReference type="SAM" id="MobiDB-lite"/>
    </source>
</evidence>
<dbReference type="AlphaFoldDB" id="A0A4C1Z9I0"/>
<dbReference type="EMBL" id="BGZK01001736">
    <property type="protein sequence ID" value="GBP85441.1"/>
    <property type="molecule type" value="Genomic_DNA"/>
</dbReference>
<organism evidence="2 3">
    <name type="scientific">Eumeta variegata</name>
    <name type="common">Bagworm moth</name>
    <name type="synonym">Eumeta japonica</name>
    <dbReference type="NCBI Taxonomy" id="151549"/>
    <lineage>
        <taxon>Eukaryota</taxon>
        <taxon>Metazoa</taxon>
        <taxon>Ecdysozoa</taxon>
        <taxon>Arthropoda</taxon>
        <taxon>Hexapoda</taxon>
        <taxon>Insecta</taxon>
        <taxon>Pterygota</taxon>
        <taxon>Neoptera</taxon>
        <taxon>Endopterygota</taxon>
        <taxon>Lepidoptera</taxon>
        <taxon>Glossata</taxon>
        <taxon>Ditrysia</taxon>
        <taxon>Tineoidea</taxon>
        <taxon>Psychidae</taxon>
        <taxon>Oiketicinae</taxon>
        <taxon>Eumeta</taxon>
    </lineage>
</organism>
<name>A0A4C1Z9I0_EUMVA</name>
<sequence length="133" mass="15312">MPPPVDTKYGCACAGQNQHMNAPIYTNRRFEFSRFSASLPHRRPFVADDKIRTRRLVLKNLVRLRPACDNYFNTIAYVTTRRGATAQKRASSARPRRRPRVRQPGRAHRRRHTSGGCPTVAGKLKKKRRGEQN</sequence>
<feature type="region of interest" description="Disordered" evidence="1">
    <location>
        <begin position="82"/>
        <end position="133"/>
    </location>
</feature>
<keyword evidence="3" id="KW-1185">Reference proteome</keyword>
<feature type="compositionally biased region" description="Basic residues" evidence="1">
    <location>
        <begin position="94"/>
        <end position="113"/>
    </location>
</feature>
<dbReference type="Proteomes" id="UP000299102">
    <property type="component" value="Unassembled WGS sequence"/>
</dbReference>
<feature type="compositionally biased region" description="Basic residues" evidence="1">
    <location>
        <begin position="123"/>
        <end position="133"/>
    </location>
</feature>
<accession>A0A4C1Z9I0</accession>
<protein>
    <submittedName>
        <fullName evidence="2">Uncharacterized protein</fullName>
    </submittedName>
</protein>
<evidence type="ECO:0000313" key="3">
    <source>
        <dbReference type="Proteomes" id="UP000299102"/>
    </source>
</evidence>
<gene>
    <name evidence="2" type="ORF">EVAR_55202_1</name>
</gene>
<evidence type="ECO:0000313" key="2">
    <source>
        <dbReference type="EMBL" id="GBP85441.1"/>
    </source>
</evidence>
<comment type="caution">
    <text evidence="2">The sequence shown here is derived from an EMBL/GenBank/DDBJ whole genome shotgun (WGS) entry which is preliminary data.</text>
</comment>
<proteinExistence type="predicted"/>
<reference evidence="2 3" key="1">
    <citation type="journal article" date="2019" name="Commun. Biol.">
        <title>The bagworm genome reveals a unique fibroin gene that provides high tensile strength.</title>
        <authorList>
            <person name="Kono N."/>
            <person name="Nakamura H."/>
            <person name="Ohtoshi R."/>
            <person name="Tomita M."/>
            <person name="Numata K."/>
            <person name="Arakawa K."/>
        </authorList>
    </citation>
    <scope>NUCLEOTIDE SEQUENCE [LARGE SCALE GENOMIC DNA]</scope>
</reference>